<dbReference type="SUPFAM" id="SSF56672">
    <property type="entry name" value="DNA/RNA polymerases"/>
    <property type="match status" value="1"/>
</dbReference>
<proteinExistence type="predicted"/>
<feature type="domain" description="Reverse transcriptase" evidence="1">
    <location>
        <begin position="1"/>
        <end position="80"/>
    </location>
</feature>
<dbReference type="PROSITE" id="PS50878">
    <property type="entry name" value="RT_POL"/>
    <property type="match status" value="1"/>
</dbReference>
<organism evidence="2 3">
    <name type="scientific">Thelohanellus kitauei</name>
    <name type="common">Myxosporean</name>
    <dbReference type="NCBI Taxonomy" id="669202"/>
    <lineage>
        <taxon>Eukaryota</taxon>
        <taxon>Metazoa</taxon>
        <taxon>Cnidaria</taxon>
        <taxon>Myxozoa</taxon>
        <taxon>Myxosporea</taxon>
        <taxon>Bivalvulida</taxon>
        <taxon>Platysporina</taxon>
        <taxon>Myxobolidae</taxon>
        <taxon>Thelohanellus</taxon>
    </lineage>
</organism>
<keyword evidence="3" id="KW-1185">Reference proteome</keyword>
<name>A0A0C2M819_THEKT</name>
<dbReference type="CDD" id="cd01647">
    <property type="entry name" value="RT_LTR"/>
    <property type="match status" value="1"/>
</dbReference>
<reference evidence="2 3" key="1">
    <citation type="journal article" date="2014" name="Genome Biol. Evol.">
        <title>The genome of the myxosporean Thelohanellus kitauei shows adaptations to nutrient acquisition within its fish host.</title>
        <authorList>
            <person name="Yang Y."/>
            <person name="Xiong J."/>
            <person name="Zhou Z."/>
            <person name="Huo F."/>
            <person name="Miao W."/>
            <person name="Ran C."/>
            <person name="Liu Y."/>
            <person name="Zhang J."/>
            <person name="Feng J."/>
            <person name="Wang M."/>
            <person name="Wang M."/>
            <person name="Wang L."/>
            <person name="Yao B."/>
        </authorList>
    </citation>
    <scope>NUCLEOTIDE SEQUENCE [LARGE SCALE GENOMIC DNA]</scope>
    <source>
        <strain evidence="2">Wuqing</strain>
    </source>
</reference>
<dbReference type="InterPro" id="IPR000477">
    <property type="entry name" value="RT_dom"/>
</dbReference>
<dbReference type="InterPro" id="IPR043502">
    <property type="entry name" value="DNA/RNA_pol_sf"/>
</dbReference>
<dbReference type="Proteomes" id="UP000031668">
    <property type="component" value="Unassembled WGS sequence"/>
</dbReference>
<dbReference type="Gene3D" id="3.30.70.270">
    <property type="match status" value="2"/>
</dbReference>
<dbReference type="FunFam" id="3.30.70.270:FF:000003">
    <property type="entry name" value="Transposon Ty3-G Gag-Pol polyprotein"/>
    <property type="match status" value="1"/>
</dbReference>
<gene>
    <name evidence="2" type="ORF">RF11_05588</name>
</gene>
<dbReference type="InterPro" id="IPR043128">
    <property type="entry name" value="Rev_trsase/Diguanyl_cyclase"/>
</dbReference>
<dbReference type="EMBL" id="JWZT01005579">
    <property type="protein sequence ID" value="KII60514.1"/>
    <property type="molecule type" value="Genomic_DNA"/>
</dbReference>
<dbReference type="Pfam" id="PF00078">
    <property type="entry name" value="RVT_1"/>
    <property type="match status" value="1"/>
</dbReference>
<sequence length="142" mass="15904">MAFGLSGAPATFQRILNSIFGTSEFVLGYQDDLIVHSKDKSDHKMHLENVIKKLSQNGFTINLNKSKFFMPQVSYLGHLFSKNGVSTNPAKTEVIQKCPSAKNAKEVKSFLGLASYYRKFVKKFANIAKPLHDLSENNKSFV</sequence>
<dbReference type="PANTHER" id="PTHR37984">
    <property type="entry name" value="PROTEIN CBG26694"/>
    <property type="match status" value="1"/>
</dbReference>
<evidence type="ECO:0000313" key="2">
    <source>
        <dbReference type="EMBL" id="KII60514.1"/>
    </source>
</evidence>
<protein>
    <submittedName>
        <fullName evidence="2">Retrovirus-related Pol polyprotein from transposon 17.6</fullName>
    </submittedName>
</protein>
<dbReference type="AlphaFoldDB" id="A0A0C2M819"/>
<dbReference type="OrthoDB" id="427924at2759"/>
<accession>A0A0C2M819</accession>
<comment type="caution">
    <text evidence="2">The sequence shown here is derived from an EMBL/GenBank/DDBJ whole genome shotgun (WGS) entry which is preliminary data.</text>
</comment>
<evidence type="ECO:0000313" key="3">
    <source>
        <dbReference type="Proteomes" id="UP000031668"/>
    </source>
</evidence>
<dbReference type="InterPro" id="IPR050951">
    <property type="entry name" value="Retrovirus_Pol_polyprotein"/>
</dbReference>
<dbReference type="PANTHER" id="PTHR37984:SF5">
    <property type="entry name" value="PROTEIN NYNRIN-LIKE"/>
    <property type="match status" value="1"/>
</dbReference>
<dbReference type="OMA" id="IASIDMM"/>
<evidence type="ECO:0000259" key="1">
    <source>
        <dbReference type="PROSITE" id="PS50878"/>
    </source>
</evidence>